<dbReference type="AlphaFoldDB" id="A0A8J5XF98"/>
<evidence type="ECO:0000313" key="2">
    <source>
        <dbReference type="EMBL" id="KAG8467756.1"/>
    </source>
</evidence>
<feature type="chain" id="PRO_5035220774" evidence="1">
    <location>
        <begin position="17"/>
        <end position="266"/>
    </location>
</feature>
<keyword evidence="3" id="KW-1185">Reference proteome</keyword>
<name>A0A8J5XF98_DIALT</name>
<proteinExistence type="predicted"/>
<reference evidence="2" key="1">
    <citation type="submission" date="2021-05" db="EMBL/GenBank/DDBJ databases">
        <title>The genome of the haptophyte Pavlova lutheri (Diacronema luteri, Pavlovales) - a model for lipid biosynthesis in eukaryotic algae.</title>
        <authorList>
            <person name="Hulatt C.J."/>
            <person name="Posewitz M.C."/>
        </authorList>
    </citation>
    <scope>NUCLEOTIDE SEQUENCE</scope>
    <source>
        <strain evidence="2">NIVA-4/92</strain>
    </source>
</reference>
<dbReference type="OrthoDB" id="2134578at2759"/>
<accession>A0A8J5XF98</accession>
<feature type="signal peptide" evidence="1">
    <location>
        <begin position="1"/>
        <end position="16"/>
    </location>
</feature>
<organism evidence="2 3">
    <name type="scientific">Diacronema lutheri</name>
    <name type="common">Unicellular marine alga</name>
    <name type="synonym">Monochrysis lutheri</name>
    <dbReference type="NCBI Taxonomy" id="2081491"/>
    <lineage>
        <taxon>Eukaryota</taxon>
        <taxon>Haptista</taxon>
        <taxon>Haptophyta</taxon>
        <taxon>Pavlovophyceae</taxon>
        <taxon>Pavlovales</taxon>
        <taxon>Pavlovaceae</taxon>
        <taxon>Diacronema</taxon>
    </lineage>
</organism>
<dbReference type="EMBL" id="JAGTXO010000005">
    <property type="protein sequence ID" value="KAG8467756.1"/>
    <property type="molecule type" value="Genomic_DNA"/>
</dbReference>
<evidence type="ECO:0000256" key="1">
    <source>
        <dbReference type="SAM" id="SignalP"/>
    </source>
</evidence>
<evidence type="ECO:0000313" key="3">
    <source>
        <dbReference type="Proteomes" id="UP000751190"/>
    </source>
</evidence>
<dbReference type="Proteomes" id="UP000751190">
    <property type="component" value="Unassembled WGS sequence"/>
</dbReference>
<comment type="caution">
    <text evidence="2">The sequence shown here is derived from an EMBL/GenBank/DDBJ whole genome shotgun (WGS) entry which is preliminary data.</text>
</comment>
<sequence>MAFAFALLAHTTACTALHAAHAMRRLACLQDVHALQVDMFRSFLHGVGLMPGEASVLLVDPACIRNFGDTMLGEGELSLFASVGWDHGTVVQCKINQALRTLENCFALVEREGRMPHLAVALLPAGGNWGSLYKRMHGQRMKLMRALLKRNVTVIGMPQSMFYADDKGADEDARRIASNAATYPHAASRMTLLWREPAHLSKARALFPSVRNELFVDVALHLGPLLAPRPAHAEVLFLCRNDDERTGMCGRTSAPPYRPAAALRAR</sequence>
<gene>
    <name evidence="2" type="ORF">KFE25_006808</name>
</gene>
<keyword evidence="1" id="KW-0732">Signal</keyword>
<protein>
    <submittedName>
        <fullName evidence="2">Uncharacterized protein</fullName>
    </submittedName>
</protein>